<name>A0ABN9UMZ4_9DINO</name>
<evidence type="ECO:0000256" key="1">
    <source>
        <dbReference type="SAM" id="MobiDB-lite"/>
    </source>
</evidence>
<accession>A0ABN9UMZ4</accession>
<sequence length="164" mass="17790">MTRFMVRSVEMRWQPQRLSPAGRERGGRGGAGGKGGGGDVQTKQLLQRAAELAHDPALKKTLSTAAASAGQMAAEKVRHLAKRLAEALEAKRTAATACAETEGVARSAESGSGRSGRLFTSEWDEEFFDELDSMECEPSEKDALTNIQKQQEEVRNAFHGREDV</sequence>
<protein>
    <submittedName>
        <fullName evidence="2">Uncharacterized protein</fullName>
    </submittedName>
</protein>
<feature type="region of interest" description="Disordered" evidence="1">
    <location>
        <begin position="96"/>
        <end position="118"/>
    </location>
</feature>
<feature type="compositionally biased region" description="Low complexity" evidence="1">
    <location>
        <begin position="102"/>
        <end position="117"/>
    </location>
</feature>
<evidence type="ECO:0000313" key="2">
    <source>
        <dbReference type="EMBL" id="CAK0861295.1"/>
    </source>
</evidence>
<dbReference type="Proteomes" id="UP001189429">
    <property type="component" value="Unassembled WGS sequence"/>
</dbReference>
<gene>
    <name evidence="2" type="ORF">PCOR1329_LOCUS50003</name>
</gene>
<comment type="caution">
    <text evidence="2">The sequence shown here is derived from an EMBL/GenBank/DDBJ whole genome shotgun (WGS) entry which is preliminary data.</text>
</comment>
<dbReference type="EMBL" id="CAUYUJ010016059">
    <property type="protein sequence ID" value="CAK0861295.1"/>
    <property type="molecule type" value="Genomic_DNA"/>
</dbReference>
<reference evidence="2" key="1">
    <citation type="submission" date="2023-10" db="EMBL/GenBank/DDBJ databases">
        <authorList>
            <person name="Chen Y."/>
            <person name="Shah S."/>
            <person name="Dougan E. K."/>
            <person name="Thang M."/>
            <person name="Chan C."/>
        </authorList>
    </citation>
    <scope>NUCLEOTIDE SEQUENCE [LARGE SCALE GENOMIC DNA]</scope>
</reference>
<feature type="compositionally biased region" description="Gly residues" evidence="1">
    <location>
        <begin position="28"/>
        <end position="39"/>
    </location>
</feature>
<evidence type="ECO:0000313" key="3">
    <source>
        <dbReference type="Proteomes" id="UP001189429"/>
    </source>
</evidence>
<organism evidence="2 3">
    <name type="scientific">Prorocentrum cordatum</name>
    <dbReference type="NCBI Taxonomy" id="2364126"/>
    <lineage>
        <taxon>Eukaryota</taxon>
        <taxon>Sar</taxon>
        <taxon>Alveolata</taxon>
        <taxon>Dinophyceae</taxon>
        <taxon>Prorocentrales</taxon>
        <taxon>Prorocentraceae</taxon>
        <taxon>Prorocentrum</taxon>
    </lineage>
</organism>
<feature type="compositionally biased region" description="Basic and acidic residues" evidence="1">
    <location>
        <begin position="150"/>
        <end position="164"/>
    </location>
</feature>
<feature type="region of interest" description="Disordered" evidence="1">
    <location>
        <begin position="1"/>
        <end position="42"/>
    </location>
</feature>
<proteinExistence type="predicted"/>
<keyword evidence="3" id="KW-1185">Reference proteome</keyword>
<feature type="region of interest" description="Disordered" evidence="1">
    <location>
        <begin position="136"/>
        <end position="164"/>
    </location>
</feature>